<keyword evidence="5 10" id="KW-0812">Transmembrane</keyword>
<reference evidence="11" key="1">
    <citation type="submission" date="2021-03" db="EMBL/GenBank/DDBJ databases">
        <title>Alkalibacter marinus sp. nov., isolated from tidal flat sediment.</title>
        <authorList>
            <person name="Namirimu T."/>
            <person name="Yang J.-A."/>
            <person name="Yang S.-H."/>
            <person name="Kim Y.-J."/>
            <person name="Kwon K.K."/>
        </authorList>
    </citation>
    <scope>NUCLEOTIDE SEQUENCE</scope>
    <source>
        <strain evidence="11">ES005</strain>
    </source>
</reference>
<feature type="transmembrane region" description="Helical" evidence="10">
    <location>
        <begin position="166"/>
        <end position="184"/>
    </location>
</feature>
<feature type="transmembrane region" description="Helical" evidence="10">
    <location>
        <begin position="135"/>
        <end position="159"/>
    </location>
</feature>
<evidence type="ECO:0000313" key="12">
    <source>
        <dbReference type="Proteomes" id="UP000663499"/>
    </source>
</evidence>
<evidence type="ECO:0000256" key="10">
    <source>
        <dbReference type="SAM" id="Phobius"/>
    </source>
</evidence>
<feature type="transmembrane region" description="Helical" evidence="10">
    <location>
        <begin position="236"/>
        <end position="257"/>
    </location>
</feature>
<dbReference type="InterPro" id="IPR004772">
    <property type="entry name" value="TrkH"/>
</dbReference>
<name>A0A974XFL5_9FIRM</name>
<keyword evidence="2" id="KW-0813">Transport</keyword>
<dbReference type="Proteomes" id="UP000663499">
    <property type="component" value="Chromosome"/>
</dbReference>
<accession>A0A974XFL5</accession>
<keyword evidence="12" id="KW-1185">Reference proteome</keyword>
<dbReference type="EMBL" id="CP071444">
    <property type="protein sequence ID" value="QSX08957.1"/>
    <property type="molecule type" value="Genomic_DNA"/>
</dbReference>
<evidence type="ECO:0000313" key="11">
    <source>
        <dbReference type="EMBL" id="QSX08957.1"/>
    </source>
</evidence>
<dbReference type="GO" id="GO:0015379">
    <property type="term" value="F:potassium:chloride symporter activity"/>
    <property type="evidence" value="ECO:0007669"/>
    <property type="project" value="InterPro"/>
</dbReference>
<keyword evidence="8" id="KW-0406">Ion transport</keyword>
<evidence type="ECO:0000256" key="7">
    <source>
        <dbReference type="ARBA" id="ARBA00022989"/>
    </source>
</evidence>
<feature type="transmembrane region" description="Helical" evidence="10">
    <location>
        <begin position="292"/>
        <end position="311"/>
    </location>
</feature>
<evidence type="ECO:0000256" key="5">
    <source>
        <dbReference type="ARBA" id="ARBA00022692"/>
    </source>
</evidence>
<dbReference type="PANTHER" id="PTHR32024">
    <property type="entry name" value="TRK SYSTEM POTASSIUM UPTAKE PROTEIN TRKG-RELATED"/>
    <property type="match status" value="1"/>
</dbReference>
<dbReference type="KEGG" id="alka:J0B03_02430"/>
<comment type="subcellular location">
    <subcellularLocation>
        <location evidence="1">Cell membrane</location>
        <topology evidence="1">Multi-pass membrane protein</topology>
    </subcellularLocation>
</comment>
<feature type="transmembrane region" description="Helical" evidence="10">
    <location>
        <begin position="356"/>
        <end position="374"/>
    </location>
</feature>
<feature type="transmembrane region" description="Helical" evidence="10">
    <location>
        <begin position="386"/>
        <end position="403"/>
    </location>
</feature>
<dbReference type="GO" id="GO:0005886">
    <property type="term" value="C:plasma membrane"/>
    <property type="evidence" value="ECO:0007669"/>
    <property type="project" value="UniProtKB-SubCell"/>
</dbReference>
<sequence>MKRILASWIGYIFKRKRLRPPQILVIGFGILILLGATLLTLPVSSASGTGTDLVTALFTATSAVCVTGLVVVDTATYWSGFGQGVILMLIQIGGLGFMTMATLIFLIAGKRITLRERLLIKDSLNSNTLEGIVRFVRYILIFTVIMELGGAVLLSLVFVPEYGWQHGLVLSVFHSISAFCNAGFDLIGNFQSLTPYVNDPIVNLTISFLVIMGGLGFSVVHDVFETRKWKRLQFHSKIVLTLTGVLLVGSGIILFLLEKNNTMSQLPVQGKALSTLFMSMTPRTAGFNTLDIASLSTGSLFLVILLMFIGGSPGSTAGGVKTTTVGVLLFSLISVLKGRQDTEVFGRTINADTVRRALALTMIGLGLLFVDILILSTTEAAGLTEIVFEAVSAFGTVGLSMGITTELTVVGRLMIMLTMFVGRVGPLTIAFAISEIQSSKESGKYRYPDGKVIV</sequence>
<keyword evidence="3" id="KW-1003">Cell membrane</keyword>
<dbReference type="RefSeq" id="WP_207300298.1">
    <property type="nucleotide sequence ID" value="NZ_CP071444.1"/>
</dbReference>
<evidence type="ECO:0000256" key="2">
    <source>
        <dbReference type="ARBA" id="ARBA00022448"/>
    </source>
</evidence>
<feature type="transmembrane region" description="Helical" evidence="10">
    <location>
        <begin position="84"/>
        <end position="108"/>
    </location>
</feature>
<evidence type="ECO:0000256" key="4">
    <source>
        <dbReference type="ARBA" id="ARBA00022538"/>
    </source>
</evidence>
<gene>
    <name evidence="11" type="ORF">J0B03_02430</name>
</gene>
<evidence type="ECO:0000256" key="6">
    <source>
        <dbReference type="ARBA" id="ARBA00022958"/>
    </source>
</evidence>
<evidence type="ECO:0000256" key="3">
    <source>
        <dbReference type="ARBA" id="ARBA00022475"/>
    </source>
</evidence>
<keyword evidence="7 10" id="KW-1133">Transmembrane helix</keyword>
<dbReference type="AlphaFoldDB" id="A0A974XFL5"/>
<organism evidence="11 12">
    <name type="scientific">Alkalibacter rhizosphaerae</name>
    <dbReference type="NCBI Taxonomy" id="2815577"/>
    <lineage>
        <taxon>Bacteria</taxon>
        <taxon>Bacillati</taxon>
        <taxon>Bacillota</taxon>
        <taxon>Clostridia</taxon>
        <taxon>Eubacteriales</taxon>
        <taxon>Eubacteriaceae</taxon>
        <taxon>Alkalibacter</taxon>
    </lineage>
</organism>
<dbReference type="InterPro" id="IPR003445">
    <property type="entry name" value="Cat_transpt"/>
</dbReference>
<dbReference type="PANTHER" id="PTHR32024:SF1">
    <property type="entry name" value="KTR SYSTEM POTASSIUM UPTAKE PROTEIN B"/>
    <property type="match status" value="1"/>
</dbReference>
<evidence type="ECO:0000256" key="1">
    <source>
        <dbReference type="ARBA" id="ARBA00004651"/>
    </source>
</evidence>
<dbReference type="Pfam" id="PF02386">
    <property type="entry name" value="TrkH"/>
    <property type="match status" value="1"/>
</dbReference>
<feature type="transmembrane region" description="Helical" evidence="10">
    <location>
        <begin position="21"/>
        <end position="41"/>
    </location>
</feature>
<keyword evidence="6" id="KW-0630">Potassium</keyword>
<keyword evidence="4" id="KW-0633">Potassium transport</keyword>
<evidence type="ECO:0000256" key="9">
    <source>
        <dbReference type="ARBA" id="ARBA00023136"/>
    </source>
</evidence>
<keyword evidence="9 10" id="KW-0472">Membrane</keyword>
<protein>
    <submittedName>
        <fullName evidence="11">Trk family potassium uptake protein</fullName>
    </submittedName>
</protein>
<proteinExistence type="predicted"/>
<evidence type="ECO:0000256" key="8">
    <source>
        <dbReference type="ARBA" id="ARBA00023065"/>
    </source>
</evidence>
<dbReference type="NCBIfam" id="TIGR00933">
    <property type="entry name" value="2a38"/>
    <property type="match status" value="1"/>
</dbReference>
<feature type="transmembrane region" description="Helical" evidence="10">
    <location>
        <begin position="318"/>
        <end position="336"/>
    </location>
</feature>
<feature type="transmembrane region" description="Helical" evidence="10">
    <location>
        <begin position="204"/>
        <end position="224"/>
    </location>
</feature>